<evidence type="ECO:0000256" key="1">
    <source>
        <dbReference type="ARBA" id="ARBA00004496"/>
    </source>
</evidence>
<keyword evidence="11 12" id="KW-0804">Transcription</keyword>
<reference evidence="14 15" key="1">
    <citation type="submission" date="2020-10" db="EMBL/GenBank/DDBJ databases">
        <title>Connecting structure to function with the recovery of over 1000 high-quality activated sludge metagenome-assembled genomes encoding full-length rRNA genes using long-read sequencing.</title>
        <authorList>
            <person name="Singleton C.M."/>
            <person name="Petriglieri F."/>
            <person name="Kristensen J.M."/>
            <person name="Kirkegaard R.H."/>
            <person name="Michaelsen T.Y."/>
            <person name="Andersen M.H."/>
            <person name="Karst S.M."/>
            <person name="Dueholm M.S."/>
            <person name="Nielsen P.H."/>
            <person name="Albertsen M."/>
        </authorList>
    </citation>
    <scope>NUCLEOTIDE SEQUENCE [LARGE SCALE GENOMIC DNA]</scope>
    <source>
        <strain evidence="14">Lyne_18-Q3-R50-59_MAXAC.006</strain>
    </source>
</reference>
<comment type="subcellular location">
    <subcellularLocation>
        <location evidence="1 12">Cytoplasm</location>
    </subcellularLocation>
</comment>
<organism evidence="14 15">
    <name type="scientific">Candidatus Neomicrothrix subdominans</name>
    <dbReference type="NCBI Taxonomy" id="2954438"/>
    <lineage>
        <taxon>Bacteria</taxon>
        <taxon>Bacillati</taxon>
        <taxon>Actinomycetota</taxon>
        <taxon>Acidimicrobiia</taxon>
        <taxon>Acidimicrobiales</taxon>
        <taxon>Microthrixaceae</taxon>
        <taxon>Candidatus Neomicrothrix</taxon>
    </lineage>
</organism>
<feature type="binding site" evidence="12">
    <location>
        <position position="47"/>
    </location>
    <ligand>
        <name>[4Fe-4S] cluster</name>
        <dbReference type="ChEBI" id="CHEBI:49883"/>
    </ligand>
</feature>
<evidence type="ECO:0000256" key="4">
    <source>
        <dbReference type="ARBA" id="ARBA00022490"/>
    </source>
</evidence>
<feature type="binding site" evidence="12">
    <location>
        <position position="56"/>
    </location>
    <ligand>
        <name>[4Fe-4S] cluster</name>
        <dbReference type="ChEBI" id="CHEBI:49883"/>
    </ligand>
</feature>
<dbReference type="Proteomes" id="UP000727993">
    <property type="component" value="Unassembled WGS sequence"/>
</dbReference>
<comment type="PTM">
    <text evidence="12">The Fe-S cluster can be nitrosylated by nitric oxide (NO).</text>
</comment>
<dbReference type="InterPro" id="IPR034768">
    <property type="entry name" value="4FE4S_WBL"/>
</dbReference>
<keyword evidence="6 12" id="KW-0408">Iron</keyword>
<evidence type="ECO:0000313" key="14">
    <source>
        <dbReference type="EMBL" id="MBK9296911.1"/>
    </source>
</evidence>
<evidence type="ECO:0000256" key="11">
    <source>
        <dbReference type="ARBA" id="ARBA00023163"/>
    </source>
</evidence>
<keyword evidence="10 12" id="KW-1015">Disulfide bond</keyword>
<evidence type="ECO:0000256" key="5">
    <source>
        <dbReference type="ARBA" id="ARBA00022723"/>
    </source>
</evidence>
<dbReference type="EMBL" id="JADJZA010000006">
    <property type="protein sequence ID" value="MBK9296911.1"/>
    <property type="molecule type" value="Genomic_DNA"/>
</dbReference>
<evidence type="ECO:0000256" key="2">
    <source>
        <dbReference type="ARBA" id="ARBA00006597"/>
    </source>
</evidence>
<evidence type="ECO:0000256" key="3">
    <source>
        <dbReference type="ARBA" id="ARBA00022485"/>
    </source>
</evidence>
<dbReference type="GO" id="GO:0051539">
    <property type="term" value="F:4 iron, 4 sulfur cluster binding"/>
    <property type="evidence" value="ECO:0007669"/>
    <property type="project" value="UniProtKB-UniRule"/>
</dbReference>
<keyword evidence="8 12" id="KW-0805">Transcription regulation</keyword>
<evidence type="ECO:0000256" key="7">
    <source>
        <dbReference type="ARBA" id="ARBA00023014"/>
    </source>
</evidence>
<evidence type="ECO:0000256" key="9">
    <source>
        <dbReference type="ARBA" id="ARBA00023125"/>
    </source>
</evidence>
<dbReference type="GO" id="GO:0045892">
    <property type="term" value="P:negative regulation of DNA-templated transcription"/>
    <property type="evidence" value="ECO:0007669"/>
    <property type="project" value="TreeGrafter"/>
</dbReference>
<dbReference type="PANTHER" id="PTHR38839:SF5">
    <property type="entry name" value="TRANSCRIPTIONAL REGULATOR WHID"/>
    <property type="match status" value="1"/>
</dbReference>
<evidence type="ECO:0000256" key="8">
    <source>
        <dbReference type="ARBA" id="ARBA00023015"/>
    </source>
</evidence>
<dbReference type="GO" id="GO:0047134">
    <property type="term" value="F:protein-disulfide reductase [NAD(P)H] activity"/>
    <property type="evidence" value="ECO:0007669"/>
    <property type="project" value="TreeGrafter"/>
</dbReference>
<gene>
    <name evidence="12" type="primary">whiB</name>
    <name evidence="14" type="ORF">IPN02_08750</name>
</gene>
<dbReference type="GO" id="GO:0045454">
    <property type="term" value="P:cell redox homeostasis"/>
    <property type="evidence" value="ECO:0007669"/>
    <property type="project" value="TreeGrafter"/>
</dbReference>
<dbReference type="GO" id="GO:0035731">
    <property type="term" value="F:dinitrosyl-iron complex binding"/>
    <property type="evidence" value="ECO:0007669"/>
    <property type="project" value="UniProtKB-UniRule"/>
</dbReference>
<feature type="binding site" evidence="12">
    <location>
        <position position="16"/>
    </location>
    <ligand>
        <name>[4Fe-4S] cluster</name>
        <dbReference type="ChEBI" id="CHEBI:49883"/>
    </ligand>
</feature>
<comment type="cofactor">
    <cofactor evidence="12">
        <name>[4Fe-4S] cluster</name>
        <dbReference type="ChEBI" id="CHEBI:49883"/>
    </cofactor>
    <text evidence="12">Binds 1 [4Fe-4S] cluster per subunit. Following nitrosylation of the [4Fe-4S] cluster binds 1 [4Fe-8(NO)] cluster per subunit.</text>
</comment>
<protein>
    <recommendedName>
        <fullName evidence="12">Transcriptional regulator WhiB</fullName>
    </recommendedName>
</protein>
<evidence type="ECO:0000256" key="12">
    <source>
        <dbReference type="HAMAP-Rule" id="MF_01479"/>
    </source>
</evidence>
<keyword evidence="5 12" id="KW-0479">Metal-binding</keyword>
<keyword evidence="4 12" id="KW-0963">Cytoplasm</keyword>
<dbReference type="InterPro" id="IPR003482">
    <property type="entry name" value="Whib"/>
</dbReference>
<dbReference type="GO" id="GO:0005737">
    <property type="term" value="C:cytoplasm"/>
    <property type="evidence" value="ECO:0007669"/>
    <property type="project" value="UniProtKB-SubCell"/>
</dbReference>
<dbReference type="PANTHER" id="PTHR38839">
    <property type="entry name" value="TRANSCRIPTIONAL REGULATOR WHID-RELATED"/>
    <property type="match status" value="1"/>
</dbReference>
<feature type="binding site" evidence="12">
    <location>
        <position position="50"/>
    </location>
    <ligand>
        <name>[4Fe-4S] cluster</name>
        <dbReference type="ChEBI" id="CHEBI:49883"/>
    </ligand>
</feature>
<comment type="function">
    <text evidence="12">Acts as a transcriptional regulator. Probably redox-responsive. The apo- but not holo-form probably binds DNA.</text>
</comment>
<feature type="domain" description="4Fe-4S Wbl-type" evidence="13">
    <location>
        <begin position="15"/>
        <end position="80"/>
    </location>
</feature>
<dbReference type="GO" id="GO:0046872">
    <property type="term" value="F:metal ion binding"/>
    <property type="evidence" value="ECO:0007669"/>
    <property type="project" value="UniProtKB-KW"/>
</dbReference>
<comment type="caution">
    <text evidence="14">The sequence shown here is derived from an EMBL/GenBank/DDBJ whole genome shotgun (WGS) entry which is preliminary data.</text>
</comment>
<proteinExistence type="inferred from homology"/>
<evidence type="ECO:0000313" key="15">
    <source>
        <dbReference type="Proteomes" id="UP000727993"/>
    </source>
</evidence>
<dbReference type="PROSITE" id="PS51674">
    <property type="entry name" value="4FE4S_WBL"/>
    <property type="match status" value="1"/>
</dbReference>
<keyword evidence="3 12" id="KW-0004">4Fe-4S</keyword>
<keyword evidence="9 12" id="KW-0238">DNA-binding</keyword>
<sequence length="89" mass="10089">MSIQLSPVAWQLRAACRGPQSEVFFPPAQTERKHERLERERRAKAICGICPVRSDCLSYAIEIHEPHGIWGGLSESERKSMLERQLAAS</sequence>
<keyword evidence="7 12" id="KW-0411">Iron-sulfur</keyword>
<name>A0A936NC18_9ACTN</name>
<evidence type="ECO:0000256" key="10">
    <source>
        <dbReference type="ARBA" id="ARBA00023157"/>
    </source>
</evidence>
<dbReference type="Pfam" id="PF02467">
    <property type="entry name" value="Whib"/>
    <property type="match status" value="1"/>
</dbReference>
<dbReference type="HAMAP" id="MF_01479">
    <property type="entry name" value="WhiB"/>
    <property type="match status" value="1"/>
</dbReference>
<dbReference type="GO" id="GO:0003677">
    <property type="term" value="F:DNA binding"/>
    <property type="evidence" value="ECO:0007669"/>
    <property type="project" value="UniProtKB-UniRule"/>
</dbReference>
<evidence type="ECO:0000259" key="13">
    <source>
        <dbReference type="PROSITE" id="PS51674"/>
    </source>
</evidence>
<evidence type="ECO:0000256" key="6">
    <source>
        <dbReference type="ARBA" id="ARBA00023004"/>
    </source>
</evidence>
<comment type="similarity">
    <text evidence="2 12">Belongs to the WhiB family.</text>
</comment>
<accession>A0A936NC18</accession>
<dbReference type="AlphaFoldDB" id="A0A936NC18"/>
<comment type="PTM">
    <text evidence="12">Upon Fe-S cluster removal intramolecular disulfide bonds are formed.</text>
</comment>